<evidence type="ECO:0000256" key="9">
    <source>
        <dbReference type="ARBA" id="ARBA00049260"/>
    </source>
</evidence>
<dbReference type="SUPFAM" id="SSF48179">
    <property type="entry name" value="6-phosphogluconate dehydrogenase C-terminal domain-like"/>
    <property type="match status" value="1"/>
</dbReference>
<evidence type="ECO:0000256" key="2">
    <source>
        <dbReference type="ARBA" id="ARBA00007964"/>
    </source>
</evidence>
<name>A0A497XNC7_9AQUI</name>
<dbReference type="InterPro" id="IPR046825">
    <property type="entry name" value="PDH_C"/>
</dbReference>
<dbReference type="InterPro" id="IPR003099">
    <property type="entry name" value="Prephen_DH"/>
</dbReference>
<feature type="domain" description="Prephenate/arogenate dehydrogenase" evidence="10">
    <location>
        <begin position="3"/>
        <end position="282"/>
    </location>
</feature>
<dbReference type="Pfam" id="PF02153">
    <property type="entry name" value="PDH_N"/>
    <property type="match status" value="1"/>
</dbReference>
<comment type="catalytic activity">
    <reaction evidence="9">
        <text>prephenate + NAD(+) = 3-(4-hydroxyphenyl)pyruvate + CO2 + NADH</text>
        <dbReference type="Rhea" id="RHEA:13869"/>
        <dbReference type="ChEBI" id="CHEBI:16526"/>
        <dbReference type="ChEBI" id="CHEBI:29934"/>
        <dbReference type="ChEBI" id="CHEBI:36242"/>
        <dbReference type="ChEBI" id="CHEBI:57540"/>
        <dbReference type="ChEBI" id="CHEBI:57945"/>
        <dbReference type="EC" id="1.3.1.12"/>
    </reaction>
</comment>
<dbReference type="OrthoDB" id="9802008at2"/>
<dbReference type="InterPro" id="IPR050812">
    <property type="entry name" value="Preph/Arog_dehydrog"/>
</dbReference>
<dbReference type="Gene3D" id="3.40.50.720">
    <property type="entry name" value="NAD(P)-binding Rossmann-like Domain"/>
    <property type="match status" value="1"/>
</dbReference>
<evidence type="ECO:0000256" key="3">
    <source>
        <dbReference type="ARBA" id="ARBA00012068"/>
    </source>
</evidence>
<dbReference type="EC" id="1.3.1.12" evidence="3"/>
<comment type="pathway">
    <text evidence="1">Amino-acid biosynthesis; L-tyrosine biosynthesis; (4-hydroxyphenyl)pyruvate from prephenate (NAD(+) route): step 1/1.</text>
</comment>
<dbReference type="GO" id="GO:0004665">
    <property type="term" value="F:prephenate dehydrogenase (NADP+) activity"/>
    <property type="evidence" value="ECO:0007669"/>
    <property type="project" value="InterPro"/>
</dbReference>
<keyword evidence="7" id="KW-0520">NAD</keyword>
<dbReference type="Proteomes" id="UP000267841">
    <property type="component" value="Unassembled WGS sequence"/>
</dbReference>
<dbReference type="GO" id="GO:0008977">
    <property type="term" value="F:prephenate dehydrogenase (NAD+) activity"/>
    <property type="evidence" value="ECO:0007669"/>
    <property type="project" value="UniProtKB-EC"/>
</dbReference>
<evidence type="ECO:0000313" key="11">
    <source>
        <dbReference type="EMBL" id="RLJ70368.1"/>
    </source>
</evidence>
<keyword evidence="8" id="KW-0057">Aromatic amino acid biosynthesis</keyword>
<evidence type="ECO:0000256" key="8">
    <source>
        <dbReference type="ARBA" id="ARBA00023141"/>
    </source>
</evidence>
<dbReference type="FunFam" id="1.10.3660.10:FF:000003">
    <property type="entry name" value="Prephenate dehydrogenase"/>
    <property type="match status" value="1"/>
</dbReference>
<dbReference type="PANTHER" id="PTHR21363:SF0">
    <property type="entry name" value="PREPHENATE DEHYDROGENASE [NADP(+)]"/>
    <property type="match status" value="1"/>
</dbReference>
<evidence type="ECO:0000313" key="12">
    <source>
        <dbReference type="Proteomes" id="UP000267841"/>
    </source>
</evidence>
<dbReference type="PROSITE" id="PS51176">
    <property type="entry name" value="PDH_ADH"/>
    <property type="match status" value="1"/>
</dbReference>
<evidence type="ECO:0000256" key="4">
    <source>
        <dbReference type="ARBA" id="ARBA00022498"/>
    </source>
</evidence>
<evidence type="ECO:0000259" key="10">
    <source>
        <dbReference type="PROSITE" id="PS51176"/>
    </source>
</evidence>
<dbReference type="InterPro" id="IPR036291">
    <property type="entry name" value="NAD(P)-bd_dom_sf"/>
</dbReference>
<evidence type="ECO:0000256" key="5">
    <source>
        <dbReference type="ARBA" id="ARBA00022605"/>
    </source>
</evidence>
<dbReference type="InterPro" id="IPR046826">
    <property type="entry name" value="PDH_N"/>
</dbReference>
<organism evidence="11 12">
    <name type="scientific">Hydrogenivirga caldilitoris</name>
    <dbReference type="NCBI Taxonomy" id="246264"/>
    <lineage>
        <taxon>Bacteria</taxon>
        <taxon>Pseudomonadati</taxon>
        <taxon>Aquificota</taxon>
        <taxon>Aquificia</taxon>
        <taxon>Aquificales</taxon>
        <taxon>Aquificaceae</taxon>
        <taxon>Hydrogenivirga</taxon>
    </lineage>
</organism>
<accession>A0A497XNC7</accession>
<evidence type="ECO:0000256" key="7">
    <source>
        <dbReference type="ARBA" id="ARBA00023027"/>
    </source>
</evidence>
<comment type="caution">
    <text evidence="11">The sequence shown here is derived from an EMBL/GenBank/DDBJ whole genome shotgun (WGS) entry which is preliminary data.</text>
</comment>
<keyword evidence="4" id="KW-0827">Tyrosine biosynthesis</keyword>
<reference evidence="11 12" key="1">
    <citation type="submission" date="2018-10" db="EMBL/GenBank/DDBJ databases">
        <title>Genomic Encyclopedia of Archaeal and Bacterial Type Strains, Phase II (KMG-II): from individual species to whole genera.</title>
        <authorList>
            <person name="Goeker M."/>
        </authorList>
    </citation>
    <scope>NUCLEOTIDE SEQUENCE [LARGE SCALE GENOMIC DNA]</scope>
    <source>
        <strain evidence="11 12">DSM 16510</strain>
    </source>
</reference>
<evidence type="ECO:0000256" key="1">
    <source>
        <dbReference type="ARBA" id="ARBA00005067"/>
    </source>
</evidence>
<keyword evidence="12" id="KW-1185">Reference proteome</keyword>
<comment type="similarity">
    <text evidence="2">Belongs to the prephenate/arogenate dehydrogenase family.</text>
</comment>
<dbReference type="GO" id="GO:0070403">
    <property type="term" value="F:NAD+ binding"/>
    <property type="evidence" value="ECO:0007669"/>
    <property type="project" value="InterPro"/>
</dbReference>
<dbReference type="SUPFAM" id="SSF51735">
    <property type="entry name" value="NAD(P)-binding Rossmann-fold domains"/>
    <property type="match status" value="1"/>
</dbReference>
<sequence>MDKSLLIVGVGFMGGSFALALRRGGFQGSIYGIDINSVTIDRAKELGVIDEGGTELSLTKRFSPDYVIFSSPVRTFRQIAGEIKGYIRRETVVTDLGSVKGKLVFDLEGILGGRFVGSHPIAGTEKSGVEHSFPELFENKKVVITPTERTEKGALDEVVKLWELTGGKVEFMDPMLHDWVFGAVSHLPHAVAFALIDALIEMSNEVDLFKYPGGGFKDFTRIAASDPVMWRDIFLENKDNILRAIDMYSNSLQKLRNLIEREEESALTEYLREAKQRRMSLE</sequence>
<keyword evidence="5" id="KW-0028">Amino-acid biosynthesis</keyword>
<dbReference type="Gene3D" id="1.10.3660.10">
    <property type="entry name" value="6-phosphogluconate dehydrogenase C-terminal like domain"/>
    <property type="match status" value="1"/>
</dbReference>
<dbReference type="InterPro" id="IPR008927">
    <property type="entry name" value="6-PGluconate_DH-like_C_sf"/>
</dbReference>
<dbReference type="AlphaFoldDB" id="A0A497XNC7"/>
<dbReference type="GO" id="GO:0006571">
    <property type="term" value="P:tyrosine biosynthetic process"/>
    <property type="evidence" value="ECO:0007669"/>
    <property type="project" value="UniProtKB-KW"/>
</dbReference>
<evidence type="ECO:0000256" key="6">
    <source>
        <dbReference type="ARBA" id="ARBA00023002"/>
    </source>
</evidence>
<keyword evidence="6" id="KW-0560">Oxidoreductase</keyword>
<dbReference type="EMBL" id="RCCJ01000001">
    <property type="protein sequence ID" value="RLJ70368.1"/>
    <property type="molecule type" value="Genomic_DNA"/>
</dbReference>
<protein>
    <recommendedName>
        <fullName evidence="3">prephenate dehydrogenase</fullName>
        <ecNumber evidence="3">1.3.1.12</ecNumber>
    </recommendedName>
</protein>
<dbReference type="PANTHER" id="PTHR21363">
    <property type="entry name" value="PREPHENATE DEHYDROGENASE"/>
    <property type="match status" value="1"/>
</dbReference>
<dbReference type="RefSeq" id="WP_121009873.1">
    <property type="nucleotide sequence ID" value="NZ_RCCJ01000001.1"/>
</dbReference>
<gene>
    <name evidence="11" type="ORF">BCF55_0639</name>
</gene>
<proteinExistence type="inferred from homology"/>
<dbReference type="Pfam" id="PF20463">
    <property type="entry name" value="PDH_C"/>
    <property type="match status" value="1"/>
</dbReference>
<dbReference type="FunFam" id="3.40.50.720:FF:000208">
    <property type="entry name" value="Prephenate dehydrogenase"/>
    <property type="match status" value="1"/>
</dbReference>